<evidence type="ECO:0000256" key="2">
    <source>
        <dbReference type="ARBA" id="ARBA00022729"/>
    </source>
</evidence>
<protein>
    <submittedName>
        <fullName evidence="5">Amino acid ABC transporter substrate-binding protein</fullName>
    </submittedName>
</protein>
<organism evidence="5">
    <name type="scientific">Xanthomonas campestris pv. juglandis</name>
    <name type="common">Xanthomonas arboricola pv. juglandis</name>
    <dbReference type="NCBI Taxonomy" id="195709"/>
    <lineage>
        <taxon>Bacteria</taxon>
        <taxon>Pseudomonadati</taxon>
        <taxon>Pseudomonadota</taxon>
        <taxon>Gammaproteobacteria</taxon>
        <taxon>Lysobacterales</taxon>
        <taxon>Lysobacteraceae</taxon>
        <taxon>Xanthomonas</taxon>
    </lineage>
</organism>
<dbReference type="PANTHER" id="PTHR35936">
    <property type="entry name" value="MEMBRANE-BOUND LYTIC MUREIN TRANSGLYCOSYLASE F"/>
    <property type="match status" value="1"/>
</dbReference>
<keyword evidence="2 3" id="KW-0732">Signal</keyword>
<dbReference type="SUPFAM" id="SSF53850">
    <property type="entry name" value="Periplasmic binding protein-like II"/>
    <property type="match status" value="1"/>
</dbReference>
<dbReference type="CDD" id="cd13530">
    <property type="entry name" value="PBP2_peptides_like"/>
    <property type="match status" value="1"/>
</dbReference>
<dbReference type="Gene3D" id="3.40.190.10">
    <property type="entry name" value="Periplasmic binding protein-like II"/>
    <property type="match status" value="2"/>
</dbReference>
<dbReference type="Proteomes" id="UP000514411">
    <property type="component" value="Chromosome"/>
</dbReference>
<dbReference type="RefSeq" id="WP_016902921.1">
    <property type="nucleotide sequence ID" value="NZ_CP012251.1"/>
</dbReference>
<evidence type="ECO:0000313" key="6">
    <source>
        <dbReference type="EMBL" id="CAD1798124.1"/>
    </source>
</evidence>
<sequence>MNLVRPLVLLVLVLAAASAPARPLEEIRRSGTLIVATGGEFPPFNYFQGSRLSGFEIEITELVARRMGLRLKWKTLGFDSLLTGLLQDRWDLVVSSHGVTAQRARAVTFTHPHYCSGSVVVARDPNIRSAADLTGRVVGVQTGSTYLENLRRLAKPRQIRNFPQDRDARTALASGRTDAWVTDRFVALAAVASDPRAGLHVGDLLLVEHIAAATQKGNAGLAAAYDRALAQVMADGSYAAVSRKYFDQDIRCK</sequence>
<dbReference type="Pfam" id="PF00497">
    <property type="entry name" value="SBP_bac_3"/>
    <property type="match status" value="1"/>
</dbReference>
<accession>A0A2N7V9J8</accession>
<reference evidence="5 7" key="1">
    <citation type="submission" date="2020-07" db="EMBL/GenBank/DDBJ databases">
        <authorList>
            <person name="Teixeira M."/>
        </authorList>
    </citation>
    <scope>NUCLEOTIDE SEQUENCE</scope>
    <source>
        <strain evidence="6">3</strain>
        <strain evidence="5">Xanthomonas arboricola pv. juglandis CPBF 427</strain>
    </source>
</reference>
<proteinExistence type="inferred from homology"/>
<evidence type="ECO:0000256" key="1">
    <source>
        <dbReference type="ARBA" id="ARBA00010333"/>
    </source>
</evidence>
<dbReference type="EMBL" id="LR824643">
    <property type="protein sequence ID" value="CAD0346121.1"/>
    <property type="molecule type" value="Genomic_DNA"/>
</dbReference>
<comment type="similarity">
    <text evidence="1">Belongs to the bacterial solute-binding protein 3 family.</text>
</comment>
<evidence type="ECO:0000259" key="4">
    <source>
        <dbReference type="SMART" id="SM00062"/>
    </source>
</evidence>
<dbReference type="SMART" id="SM00062">
    <property type="entry name" value="PBPb"/>
    <property type="match status" value="1"/>
</dbReference>
<dbReference type="InterPro" id="IPR001638">
    <property type="entry name" value="Solute-binding_3/MltF_N"/>
</dbReference>
<feature type="signal peptide" evidence="3">
    <location>
        <begin position="1"/>
        <end position="21"/>
    </location>
</feature>
<feature type="chain" id="PRO_5039855432" evidence="3">
    <location>
        <begin position="22"/>
        <end position="253"/>
    </location>
</feature>
<name>A0A2N7V9J8_XANCJ</name>
<evidence type="ECO:0000313" key="7">
    <source>
        <dbReference type="Proteomes" id="UP000514411"/>
    </source>
</evidence>
<evidence type="ECO:0000256" key="3">
    <source>
        <dbReference type="SAM" id="SignalP"/>
    </source>
</evidence>
<dbReference type="AlphaFoldDB" id="A0A2N7V9J8"/>
<dbReference type="OrthoDB" id="9768183at2"/>
<gene>
    <name evidence="6" type="ORF">XSP_004379</name>
    <name evidence="5" type="ORF">XSP_004413</name>
</gene>
<evidence type="ECO:0000313" key="5">
    <source>
        <dbReference type="EMBL" id="CAD0346121.1"/>
    </source>
</evidence>
<feature type="domain" description="Solute-binding protein family 3/N-terminal" evidence="4">
    <location>
        <begin position="32"/>
        <end position="249"/>
    </location>
</feature>
<dbReference type="PANTHER" id="PTHR35936:SF19">
    <property type="entry name" value="AMINO-ACID-BINDING PROTEIN YXEM-RELATED"/>
    <property type="match status" value="1"/>
</dbReference>
<dbReference type="EMBL" id="LR861807">
    <property type="protein sequence ID" value="CAD1798124.1"/>
    <property type="molecule type" value="Genomic_DNA"/>
</dbReference>